<comment type="subcellular location">
    <subcellularLocation>
        <location evidence="1">Nucleus</location>
    </subcellularLocation>
</comment>
<evidence type="ECO:0000256" key="3">
    <source>
        <dbReference type="ARBA" id="ARBA00019956"/>
    </source>
</evidence>
<reference evidence="7" key="1">
    <citation type="submission" date="2025-08" db="UniProtKB">
        <authorList>
            <consortium name="RefSeq"/>
        </authorList>
    </citation>
    <scope>IDENTIFICATION</scope>
    <source>
        <strain evidence="7">USDA-PBARC FA_bdor</strain>
        <tissue evidence="7">Whole organism</tissue>
    </source>
</reference>
<keyword evidence="7" id="KW-0675">Receptor</keyword>
<evidence type="ECO:0000259" key="5">
    <source>
        <dbReference type="Pfam" id="PF00754"/>
    </source>
</evidence>
<accession>A0A9R1TXB2</accession>
<evidence type="ECO:0000313" key="6">
    <source>
        <dbReference type="Proteomes" id="UP000694866"/>
    </source>
</evidence>
<dbReference type="Gene3D" id="2.60.120.260">
    <property type="entry name" value="Galactose-binding domain-like"/>
    <property type="match status" value="1"/>
</dbReference>
<dbReference type="KEGG" id="fas:105264663"/>
<dbReference type="OrthoDB" id="10250488at2759"/>
<dbReference type="Proteomes" id="UP000694866">
    <property type="component" value="Unplaced"/>
</dbReference>
<dbReference type="AlphaFoldDB" id="A0A9R1TXB2"/>
<keyword evidence="4" id="KW-0539">Nucleus</keyword>
<dbReference type="GeneID" id="105264663"/>
<organism evidence="6 7">
    <name type="scientific">Fopius arisanus</name>
    <dbReference type="NCBI Taxonomy" id="64838"/>
    <lineage>
        <taxon>Eukaryota</taxon>
        <taxon>Metazoa</taxon>
        <taxon>Ecdysozoa</taxon>
        <taxon>Arthropoda</taxon>
        <taxon>Hexapoda</taxon>
        <taxon>Insecta</taxon>
        <taxon>Pterygota</taxon>
        <taxon>Neoptera</taxon>
        <taxon>Endopterygota</taxon>
        <taxon>Hymenoptera</taxon>
        <taxon>Apocrita</taxon>
        <taxon>Ichneumonoidea</taxon>
        <taxon>Braconidae</taxon>
        <taxon>Opiinae</taxon>
        <taxon>Fopius</taxon>
    </lineage>
</organism>
<dbReference type="InterPro" id="IPR008979">
    <property type="entry name" value="Galactose-bd-like_sf"/>
</dbReference>
<evidence type="ECO:0000256" key="1">
    <source>
        <dbReference type="ARBA" id="ARBA00004123"/>
    </source>
</evidence>
<gene>
    <name evidence="7" type="primary">LOC105264663</name>
</gene>
<evidence type="ECO:0000256" key="4">
    <source>
        <dbReference type="ARBA" id="ARBA00023242"/>
    </source>
</evidence>
<evidence type="ECO:0000313" key="7">
    <source>
        <dbReference type="RefSeq" id="XP_011299984.1"/>
    </source>
</evidence>
<dbReference type="RefSeq" id="XP_011299984.1">
    <property type="nucleotide sequence ID" value="XM_011301682.1"/>
</dbReference>
<protein>
    <recommendedName>
        <fullName evidence="3">Nuclear receptor 2C2-associated protein</fullName>
    </recommendedName>
</protein>
<keyword evidence="6" id="KW-1185">Reference proteome</keyword>
<name>A0A9R1TXB2_9HYME</name>
<dbReference type="InterPro" id="IPR000421">
    <property type="entry name" value="FA58C"/>
</dbReference>
<dbReference type="Pfam" id="PF00754">
    <property type="entry name" value="F5_F8_type_C"/>
    <property type="match status" value="1"/>
</dbReference>
<dbReference type="SUPFAM" id="SSF49785">
    <property type="entry name" value="Galactose-binding domain-like"/>
    <property type="match status" value="1"/>
</dbReference>
<dbReference type="GO" id="GO:0005634">
    <property type="term" value="C:nucleus"/>
    <property type="evidence" value="ECO:0007669"/>
    <property type="project" value="UniProtKB-SubCell"/>
</dbReference>
<evidence type="ECO:0000256" key="2">
    <source>
        <dbReference type="ARBA" id="ARBA00009556"/>
    </source>
</evidence>
<proteinExistence type="inferred from homology"/>
<dbReference type="FunFam" id="2.60.120.260:FF:000070">
    <property type="entry name" value="Nuclear receptor 2C2-associated protein"/>
    <property type="match status" value="1"/>
</dbReference>
<comment type="similarity">
    <text evidence="2">Belongs to the NR2C2AP family.</text>
</comment>
<sequence length="152" mass="17667">MMLVSYLNPTCRQPKMSCILKENAFDCRVSSVLNKEVKSYGKQFMFDDSDETCWNSDSGIPQWILINLKSECELSRVEIQFQGGFAGKTCRLEAKCDEKTLRHIQHFYPEDTNTIQTFKLDRPIRASGFKIIFEESTDFFGRIIIYKLSLHS</sequence>
<feature type="domain" description="F5/8 type C" evidence="5">
    <location>
        <begin position="38"/>
        <end position="135"/>
    </location>
</feature>